<dbReference type="AlphaFoldDB" id="A0A0S2LZL9"/>
<protein>
    <recommendedName>
        <fullName evidence="2">Sulfocyanin-like C-terminal domain-containing protein</fullName>
    </recommendedName>
</protein>
<evidence type="ECO:0000313" key="3">
    <source>
        <dbReference type="EMBL" id="ALO67017.1"/>
    </source>
</evidence>
<proteinExistence type="predicted"/>
<evidence type="ECO:0000259" key="2">
    <source>
        <dbReference type="Pfam" id="PF06525"/>
    </source>
</evidence>
<dbReference type="Pfam" id="PF06525">
    <property type="entry name" value="SoxE"/>
    <property type="match status" value="1"/>
</dbReference>
<evidence type="ECO:0000256" key="1">
    <source>
        <dbReference type="ARBA" id="ARBA00022723"/>
    </source>
</evidence>
<organism evidence="3 4">
    <name type="scientific">Arthrobacter alpinus</name>
    <dbReference type="NCBI Taxonomy" id="656366"/>
    <lineage>
        <taxon>Bacteria</taxon>
        <taxon>Bacillati</taxon>
        <taxon>Actinomycetota</taxon>
        <taxon>Actinomycetes</taxon>
        <taxon>Micrococcales</taxon>
        <taxon>Micrococcaceae</taxon>
        <taxon>Arthrobacter</taxon>
    </lineage>
</organism>
<keyword evidence="1" id="KW-0479">Metal-binding</keyword>
<dbReference type="GO" id="GO:0046872">
    <property type="term" value="F:metal ion binding"/>
    <property type="evidence" value="ECO:0007669"/>
    <property type="project" value="UniProtKB-KW"/>
</dbReference>
<dbReference type="Proteomes" id="UP000059574">
    <property type="component" value="Chromosome"/>
</dbReference>
<dbReference type="InterPro" id="IPR049544">
    <property type="entry name" value="SoxE-like_C"/>
</dbReference>
<dbReference type="SUPFAM" id="SSF49503">
    <property type="entry name" value="Cupredoxins"/>
    <property type="match status" value="1"/>
</dbReference>
<reference evidence="4" key="1">
    <citation type="submission" date="2015-11" db="EMBL/GenBank/DDBJ databases">
        <authorList>
            <person name="Kumar R."/>
            <person name="Singh D."/>
            <person name="Swarnkar M.K."/>
            <person name="Singh A.K."/>
            <person name="Kumar S."/>
        </authorList>
    </citation>
    <scope>NUCLEOTIDE SEQUENCE [LARGE SCALE GENOMIC DNA]</scope>
    <source>
        <strain evidence="4">ERGS4:06</strain>
    </source>
</reference>
<reference evidence="3 4" key="2">
    <citation type="journal article" date="2016" name="J. Biotechnol.">
        <title>Complete genome sequence of Arthrobacter alpinus ERGS4:06, a yellow pigmented bacterium tolerant to cold and radiations isolated from Sikkim Himalaya.</title>
        <authorList>
            <person name="Kumar R."/>
            <person name="Singh D."/>
            <person name="Swarnkar M.K."/>
            <person name="Singh A.K."/>
            <person name="Kumar S."/>
        </authorList>
    </citation>
    <scope>NUCLEOTIDE SEQUENCE [LARGE SCALE GENOMIC DNA]</scope>
    <source>
        <strain evidence="3 4">ERGS4:06</strain>
    </source>
</reference>
<name>A0A0S2LZL9_9MICC</name>
<accession>A0A0S2LZL9</accession>
<dbReference type="InterPro" id="IPR033138">
    <property type="entry name" value="Cu_oxidase_CS"/>
</dbReference>
<gene>
    <name evidence="3" type="ORF">AS189_11580</name>
</gene>
<sequence length="110" mass="11496">MRLTADRATVQHGQVSFLVTNAGRFTHEMVILTLPDTQVAGTLVIGADGKINEAGSLGAAASTCAQGEGEGILPGSSSWVTVYLPPGRYELACNQPGHYEAGMYTQLTVT</sequence>
<dbReference type="Gene3D" id="2.60.40.420">
    <property type="entry name" value="Cupredoxins - blue copper proteins"/>
    <property type="match status" value="1"/>
</dbReference>
<feature type="domain" description="Sulfocyanin-like C-terminal" evidence="2">
    <location>
        <begin position="15"/>
        <end position="109"/>
    </location>
</feature>
<dbReference type="EMBL" id="CP013200">
    <property type="protein sequence ID" value="ALO67017.1"/>
    <property type="molecule type" value="Genomic_DNA"/>
</dbReference>
<evidence type="ECO:0000313" key="4">
    <source>
        <dbReference type="Proteomes" id="UP000059574"/>
    </source>
</evidence>
<dbReference type="InterPro" id="IPR008972">
    <property type="entry name" value="Cupredoxin"/>
</dbReference>
<dbReference type="PROSITE" id="PS00079">
    <property type="entry name" value="MULTICOPPER_OXIDASE1"/>
    <property type="match status" value="1"/>
</dbReference>
<dbReference type="RefSeq" id="WP_062288955.1">
    <property type="nucleotide sequence ID" value="NZ_CP013200.1"/>
</dbReference>